<dbReference type="EMBL" id="PKUN01000008">
    <property type="protein sequence ID" value="PLX62225.1"/>
    <property type="molecule type" value="Genomic_DNA"/>
</dbReference>
<evidence type="ECO:0000256" key="1">
    <source>
        <dbReference type="ARBA" id="ARBA00023015"/>
    </source>
</evidence>
<dbReference type="GO" id="GO:0000976">
    <property type="term" value="F:transcription cis-regulatory region binding"/>
    <property type="evidence" value="ECO:0007669"/>
    <property type="project" value="TreeGrafter"/>
</dbReference>
<dbReference type="RefSeq" id="WP_273438565.1">
    <property type="nucleotide sequence ID" value="NZ_PKUN01000008.1"/>
</dbReference>
<dbReference type="InterPro" id="IPR041474">
    <property type="entry name" value="NicS_C"/>
</dbReference>
<dbReference type="Gene3D" id="1.10.357.10">
    <property type="entry name" value="Tetracycline Repressor, domain 2"/>
    <property type="match status" value="1"/>
</dbReference>
<dbReference type="InterPro" id="IPR036271">
    <property type="entry name" value="Tet_transcr_reg_TetR-rel_C_sf"/>
</dbReference>
<dbReference type="Pfam" id="PF00440">
    <property type="entry name" value="TetR_N"/>
    <property type="match status" value="1"/>
</dbReference>
<keyword evidence="2 4" id="KW-0238">DNA-binding</keyword>
<evidence type="ECO:0000313" key="8">
    <source>
        <dbReference type="Proteomes" id="UP000235015"/>
    </source>
</evidence>
<comment type="caution">
    <text evidence="7">The sequence shown here is derived from an EMBL/GenBank/DDBJ whole genome shotgun (WGS) entry which is preliminary data.</text>
</comment>
<organism evidence="7 8">
    <name type="scientific">Sedimenticola selenatireducens</name>
    <dbReference type="NCBI Taxonomy" id="191960"/>
    <lineage>
        <taxon>Bacteria</taxon>
        <taxon>Pseudomonadati</taxon>
        <taxon>Pseudomonadota</taxon>
        <taxon>Gammaproteobacteria</taxon>
        <taxon>Chromatiales</taxon>
        <taxon>Sedimenticolaceae</taxon>
        <taxon>Sedimenticola</taxon>
    </lineage>
</organism>
<dbReference type="PRINTS" id="PR00455">
    <property type="entry name" value="HTHTETR"/>
</dbReference>
<evidence type="ECO:0000256" key="5">
    <source>
        <dbReference type="SAM" id="MobiDB-lite"/>
    </source>
</evidence>
<dbReference type="SUPFAM" id="SSF46689">
    <property type="entry name" value="Homeodomain-like"/>
    <property type="match status" value="1"/>
</dbReference>
<sequence>MPHIQSRPVHACSQDEGQLSPGGQAILDVAAGLFSEKGYDATSMSAVARSAGVSKANVFHHFRSKRELYLEVIREACRDSSAALRQGRVQGGTVAEQLSSFLSHHLETLLRREQVSRLVVREVMESSPDGGKELAEQVFFEGFTELVEIVREGQASGEFRRDLDPALLAHLIISTNVFFFQSRNVLRHFPFVDFADDPQRFVRMAADLLFHGCLRNPPDEMPGDATGNPALPVISQEKVHD</sequence>
<evidence type="ECO:0000313" key="7">
    <source>
        <dbReference type="EMBL" id="PLX62225.1"/>
    </source>
</evidence>
<keyword evidence="1" id="KW-0805">Transcription regulation</keyword>
<evidence type="ECO:0000256" key="3">
    <source>
        <dbReference type="ARBA" id="ARBA00023163"/>
    </source>
</evidence>
<gene>
    <name evidence="7" type="ORF">C0630_07410</name>
</gene>
<feature type="region of interest" description="Disordered" evidence="5">
    <location>
        <begin position="220"/>
        <end position="241"/>
    </location>
</feature>
<dbReference type="PANTHER" id="PTHR30055">
    <property type="entry name" value="HTH-TYPE TRANSCRIPTIONAL REGULATOR RUTR"/>
    <property type="match status" value="1"/>
</dbReference>
<dbReference type="InterPro" id="IPR023772">
    <property type="entry name" value="DNA-bd_HTH_TetR-type_CS"/>
</dbReference>
<dbReference type="InterPro" id="IPR001647">
    <property type="entry name" value="HTH_TetR"/>
</dbReference>
<accession>A0A2N6CY32</accession>
<dbReference type="STRING" id="1111735.GCA_000428045_00955"/>
<keyword evidence="3" id="KW-0804">Transcription</keyword>
<evidence type="ECO:0000259" key="6">
    <source>
        <dbReference type="PROSITE" id="PS50977"/>
    </source>
</evidence>
<dbReference type="GO" id="GO:0003700">
    <property type="term" value="F:DNA-binding transcription factor activity"/>
    <property type="evidence" value="ECO:0007669"/>
    <property type="project" value="TreeGrafter"/>
</dbReference>
<dbReference type="InterPro" id="IPR009057">
    <property type="entry name" value="Homeodomain-like_sf"/>
</dbReference>
<feature type="DNA-binding region" description="H-T-H motif" evidence="4">
    <location>
        <begin position="43"/>
        <end position="62"/>
    </location>
</feature>
<reference evidence="7 8" key="1">
    <citation type="submission" date="2017-11" db="EMBL/GenBank/DDBJ databases">
        <title>Genome-resolved metagenomics identifies genetic mobility, metabolic interactions, and unexpected diversity in perchlorate-reducing communities.</title>
        <authorList>
            <person name="Barnum T.P."/>
            <person name="Figueroa I.A."/>
            <person name="Carlstrom C.I."/>
            <person name="Lucas L.N."/>
            <person name="Engelbrektson A.L."/>
            <person name="Coates J.D."/>
        </authorList>
    </citation>
    <scope>NUCLEOTIDE SEQUENCE [LARGE SCALE GENOMIC DNA]</scope>
    <source>
        <strain evidence="7">BM301</strain>
    </source>
</reference>
<dbReference type="Gene3D" id="1.10.10.60">
    <property type="entry name" value="Homeodomain-like"/>
    <property type="match status" value="1"/>
</dbReference>
<protein>
    <submittedName>
        <fullName evidence="7">TetR/AcrR family transcriptional regulator</fullName>
    </submittedName>
</protein>
<evidence type="ECO:0000256" key="4">
    <source>
        <dbReference type="PROSITE-ProRule" id="PRU00335"/>
    </source>
</evidence>
<dbReference type="PROSITE" id="PS01081">
    <property type="entry name" value="HTH_TETR_1"/>
    <property type="match status" value="1"/>
</dbReference>
<feature type="domain" description="HTH tetR-type" evidence="6">
    <location>
        <begin position="20"/>
        <end position="80"/>
    </location>
</feature>
<dbReference type="SUPFAM" id="SSF48498">
    <property type="entry name" value="Tetracyclin repressor-like, C-terminal domain"/>
    <property type="match status" value="1"/>
</dbReference>
<name>A0A2N6CY32_9GAMM</name>
<dbReference type="PANTHER" id="PTHR30055:SF234">
    <property type="entry name" value="HTH-TYPE TRANSCRIPTIONAL REGULATOR BETI"/>
    <property type="match status" value="1"/>
</dbReference>
<proteinExistence type="predicted"/>
<dbReference type="AlphaFoldDB" id="A0A2N6CY32"/>
<dbReference type="Proteomes" id="UP000235015">
    <property type="component" value="Unassembled WGS sequence"/>
</dbReference>
<dbReference type="PROSITE" id="PS50977">
    <property type="entry name" value="HTH_TETR_2"/>
    <property type="match status" value="1"/>
</dbReference>
<dbReference type="Pfam" id="PF17938">
    <property type="entry name" value="TetR_C_29"/>
    <property type="match status" value="1"/>
</dbReference>
<dbReference type="InterPro" id="IPR050109">
    <property type="entry name" value="HTH-type_TetR-like_transc_reg"/>
</dbReference>
<evidence type="ECO:0000256" key="2">
    <source>
        <dbReference type="ARBA" id="ARBA00023125"/>
    </source>
</evidence>